<dbReference type="HOGENOM" id="CLU_2238016_0_0_1"/>
<evidence type="ECO:0000313" key="1">
    <source>
        <dbReference type="EMBL" id="ESA10093.1"/>
    </source>
</evidence>
<organism evidence="1">
    <name type="scientific">Rhizophagus irregularis (strain DAOM 181602 / DAOM 197198 / MUCL 43194)</name>
    <name type="common">Arbuscular mycorrhizal fungus</name>
    <name type="synonym">Glomus intraradices</name>
    <dbReference type="NCBI Taxonomy" id="747089"/>
    <lineage>
        <taxon>Eukaryota</taxon>
        <taxon>Fungi</taxon>
        <taxon>Fungi incertae sedis</taxon>
        <taxon>Mucoromycota</taxon>
        <taxon>Glomeromycotina</taxon>
        <taxon>Glomeromycetes</taxon>
        <taxon>Glomerales</taxon>
        <taxon>Glomeraceae</taxon>
        <taxon>Rhizophagus</taxon>
    </lineage>
</organism>
<gene>
    <name evidence="1" type="ORF">GLOINDRAFT_97472</name>
</gene>
<dbReference type="EMBL" id="KI287442">
    <property type="protein sequence ID" value="ESA10093.1"/>
    <property type="molecule type" value="Genomic_DNA"/>
</dbReference>
<dbReference type="AlphaFoldDB" id="U9TUU8"/>
<proteinExistence type="predicted"/>
<accession>U9TUU8</accession>
<name>U9TUU8_RHIID</name>
<sequence length="105" mass="11983">MRYGILPIPSYGKSARRLIDAINWIASPLKGKTLAFFKIQYYAIISIIEIEILIEEIIIIVIRVILLKNPLVNLMPSMGINDMIIVNVDDESNIDFYVKVKKTFG</sequence>
<reference evidence="1" key="1">
    <citation type="submission" date="2013-07" db="EMBL/GenBank/DDBJ databases">
        <title>The genome of an arbuscular mycorrhizal fungus provides insights into the evolution of the oldest plant symbiosis.</title>
        <authorList>
            <consortium name="DOE Joint Genome Institute"/>
            <person name="Tisserant E."/>
            <person name="Malbreil M."/>
            <person name="Kuo A."/>
            <person name="Kohler A."/>
            <person name="Symeonidi A."/>
            <person name="Balestrini R."/>
            <person name="Charron P."/>
            <person name="Duensing N."/>
            <person name="Frei-dit-Frey N."/>
            <person name="Gianinazzi-Pearson V."/>
            <person name="Gilbert B."/>
            <person name="Handa Y."/>
            <person name="Hijri M."/>
            <person name="Kaul R."/>
            <person name="Kawaguchi M."/>
            <person name="Krajinski F."/>
            <person name="Lammers P."/>
            <person name="Lapierre D."/>
            <person name="Masclaux F.G."/>
            <person name="Murat C."/>
            <person name="Morin E."/>
            <person name="Ndikumana S."/>
            <person name="Pagni M."/>
            <person name="Petitpierre D."/>
            <person name="Requena N."/>
            <person name="Rosikiewicz P."/>
            <person name="Riley R."/>
            <person name="Saito K."/>
            <person name="San Clemente H."/>
            <person name="Shapiro H."/>
            <person name="van Tuinen D."/>
            <person name="Becard G."/>
            <person name="Bonfante P."/>
            <person name="Paszkowski U."/>
            <person name="Shachar-Hill Y."/>
            <person name="Young J.P."/>
            <person name="Sanders I.R."/>
            <person name="Henrissat B."/>
            <person name="Rensing S.A."/>
            <person name="Grigoriev I.V."/>
            <person name="Corradi N."/>
            <person name="Roux C."/>
            <person name="Martin F."/>
        </authorList>
    </citation>
    <scope>NUCLEOTIDE SEQUENCE</scope>
    <source>
        <strain evidence="1">DAOM 197198</strain>
    </source>
</reference>
<protein>
    <submittedName>
        <fullName evidence="1">Uncharacterized protein</fullName>
    </submittedName>
</protein>